<dbReference type="FunFam" id="3.30.2350.10:FF:000011">
    <property type="entry name" value="tRNA pseudouridine synthase B"/>
    <property type="match status" value="1"/>
</dbReference>
<proteinExistence type="inferred from homology"/>
<dbReference type="InterPro" id="IPR020103">
    <property type="entry name" value="PsdUridine_synth_cat_dom_sf"/>
</dbReference>
<feature type="active site" description="Nucleophile" evidence="5">
    <location>
        <position position="47"/>
    </location>
</feature>
<dbReference type="AlphaFoldDB" id="A0A927C573"/>
<evidence type="ECO:0000313" key="9">
    <source>
        <dbReference type="EMBL" id="MBD2860127.1"/>
    </source>
</evidence>
<evidence type="ECO:0000313" key="10">
    <source>
        <dbReference type="Proteomes" id="UP000610558"/>
    </source>
</evidence>
<dbReference type="GO" id="GO:1990481">
    <property type="term" value="P:mRNA pseudouridine synthesis"/>
    <property type="evidence" value="ECO:0007669"/>
    <property type="project" value="TreeGrafter"/>
</dbReference>
<feature type="domain" description="Pseudouridine synthase II N-terminal" evidence="6">
    <location>
        <begin position="32"/>
        <end position="183"/>
    </location>
</feature>
<gene>
    <name evidence="5 9" type="primary">truB</name>
    <name evidence="9" type="ORF">IB286_14075</name>
</gene>
<comment type="function">
    <text evidence="5">Responsible for synthesis of pseudouridine from uracil-55 in the psi GC loop of transfer RNAs.</text>
</comment>
<dbReference type="GO" id="GO:0003723">
    <property type="term" value="F:RNA binding"/>
    <property type="evidence" value="ECO:0007669"/>
    <property type="project" value="InterPro"/>
</dbReference>
<dbReference type="InterPro" id="IPR002501">
    <property type="entry name" value="PsdUridine_synth_N"/>
</dbReference>
<evidence type="ECO:0000259" key="7">
    <source>
        <dbReference type="Pfam" id="PF09157"/>
    </source>
</evidence>
<comment type="similarity">
    <text evidence="2 5">Belongs to the pseudouridine synthase TruB family. Type 1 subfamily.</text>
</comment>
<dbReference type="PANTHER" id="PTHR13767:SF2">
    <property type="entry name" value="PSEUDOURIDYLATE SYNTHASE TRUB1"/>
    <property type="match status" value="1"/>
</dbReference>
<dbReference type="GO" id="GO:0160148">
    <property type="term" value="F:tRNA pseudouridine(55) synthase activity"/>
    <property type="evidence" value="ECO:0007669"/>
    <property type="project" value="UniProtKB-EC"/>
</dbReference>
<evidence type="ECO:0000256" key="4">
    <source>
        <dbReference type="ARBA" id="ARBA00023235"/>
    </source>
</evidence>
<evidence type="ECO:0000256" key="3">
    <source>
        <dbReference type="ARBA" id="ARBA00022694"/>
    </source>
</evidence>
<dbReference type="SUPFAM" id="SSF88697">
    <property type="entry name" value="PUA domain-like"/>
    <property type="match status" value="1"/>
</dbReference>
<feature type="domain" description="tRNA pseudouridylate synthase B C-terminal" evidence="8">
    <location>
        <begin position="184"/>
        <end position="245"/>
    </location>
</feature>
<reference evidence="9" key="1">
    <citation type="submission" date="2020-09" db="EMBL/GenBank/DDBJ databases">
        <authorList>
            <person name="Yoon J.-W."/>
        </authorList>
    </citation>
    <scope>NUCLEOTIDE SEQUENCE</scope>
    <source>
        <strain evidence="9">KMU-158</strain>
    </source>
</reference>
<dbReference type="CDD" id="cd21152">
    <property type="entry name" value="PUA_TruB_bacterial"/>
    <property type="match status" value="1"/>
</dbReference>
<evidence type="ECO:0000259" key="8">
    <source>
        <dbReference type="Pfam" id="PF16198"/>
    </source>
</evidence>
<dbReference type="PANTHER" id="PTHR13767">
    <property type="entry name" value="TRNA-PSEUDOURIDINE SYNTHASE"/>
    <property type="match status" value="1"/>
</dbReference>
<dbReference type="SUPFAM" id="SSF55120">
    <property type="entry name" value="Pseudouridine synthase"/>
    <property type="match status" value="1"/>
</dbReference>
<dbReference type="HAMAP" id="MF_01080">
    <property type="entry name" value="TruB_bact"/>
    <property type="match status" value="1"/>
</dbReference>
<comment type="catalytic activity">
    <reaction evidence="1 5">
        <text>uridine(55) in tRNA = pseudouridine(55) in tRNA</text>
        <dbReference type="Rhea" id="RHEA:42532"/>
        <dbReference type="Rhea" id="RHEA-COMP:10101"/>
        <dbReference type="Rhea" id="RHEA-COMP:10102"/>
        <dbReference type="ChEBI" id="CHEBI:65314"/>
        <dbReference type="ChEBI" id="CHEBI:65315"/>
        <dbReference type="EC" id="5.4.99.25"/>
    </reaction>
</comment>
<keyword evidence="10" id="KW-1185">Reference proteome</keyword>
<dbReference type="GO" id="GO:0031119">
    <property type="term" value="P:tRNA pseudouridine synthesis"/>
    <property type="evidence" value="ECO:0007669"/>
    <property type="project" value="UniProtKB-UniRule"/>
</dbReference>
<feature type="domain" description="tRNA pseudouridine synthase II TruB subfamily 1 C-terminal" evidence="7">
    <location>
        <begin position="249"/>
        <end position="305"/>
    </location>
</feature>
<dbReference type="InterPro" id="IPR015240">
    <property type="entry name" value="tRNA_sdUridine_synth_fam1_C"/>
</dbReference>
<comment type="caution">
    <text evidence="9">The sequence shown here is derived from an EMBL/GenBank/DDBJ whole genome shotgun (WGS) entry which is preliminary data.</text>
</comment>
<dbReference type="RefSeq" id="WP_190766617.1">
    <property type="nucleotide sequence ID" value="NZ_JACXLD010000012.1"/>
</dbReference>
<dbReference type="EMBL" id="JACXLD010000012">
    <property type="protein sequence ID" value="MBD2860127.1"/>
    <property type="molecule type" value="Genomic_DNA"/>
</dbReference>
<dbReference type="InterPro" id="IPR032819">
    <property type="entry name" value="TruB_C"/>
</dbReference>
<dbReference type="EC" id="5.4.99.25" evidence="5"/>
<keyword evidence="3 5" id="KW-0819">tRNA processing</keyword>
<evidence type="ECO:0000256" key="1">
    <source>
        <dbReference type="ARBA" id="ARBA00000385"/>
    </source>
</evidence>
<dbReference type="Gene3D" id="3.30.2350.10">
    <property type="entry name" value="Pseudouridine synthase"/>
    <property type="match status" value="1"/>
</dbReference>
<evidence type="ECO:0000256" key="2">
    <source>
        <dbReference type="ARBA" id="ARBA00005642"/>
    </source>
</evidence>
<name>A0A927C573_9GAMM</name>
<organism evidence="9 10">
    <name type="scientific">Spongiibacter pelagi</name>
    <dbReference type="NCBI Taxonomy" id="2760804"/>
    <lineage>
        <taxon>Bacteria</taxon>
        <taxon>Pseudomonadati</taxon>
        <taxon>Pseudomonadota</taxon>
        <taxon>Gammaproteobacteria</taxon>
        <taxon>Cellvibrionales</taxon>
        <taxon>Spongiibacteraceae</taxon>
        <taxon>Spongiibacter</taxon>
    </lineage>
</organism>
<sequence>MARRRKGRQVDGILILDKPTGRTSNGVMVAVRAIYNAQKAGHTGALDPLASGVLPICLGEATKFSQYLLDADKAYLSGVRFGQRTDTLDAEGEVVEEKPCGELTAAQVEAALVDFRGDILQVPPMYSALKRNGRPLYELARAGIEVERPARPAHISRFDMLEFNASEAASGLFDVACSKGTYIRSLTDDLGQALGVGAHIHSLRRTQAGPFNLEQSYTLDHIQALRDQQDFDGLDALLLPIESALGHLPSITLPETTAYYLLQGQAVQANGLPESGQIVLFDEQQQFLGVGEVQEDGRLKPKRLIAH</sequence>
<dbReference type="Pfam" id="PF09157">
    <property type="entry name" value="TruB-C_2"/>
    <property type="match status" value="1"/>
</dbReference>
<evidence type="ECO:0000256" key="5">
    <source>
        <dbReference type="HAMAP-Rule" id="MF_01080"/>
    </source>
</evidence>
<dbReference type="Pfam" id="PF01509">
    <property type="entry name" value="TruB_N"/>
    <property type="match status" value="1"/>
</dbReference>
<protein>
    <recommendedName>
        <fullName evidence="5">tRNA pseudouridine synthase B</fullName>
        <ecNumber evidence="5">5.4.99.25</ecNumber>
    </recommendedName>
    <alternativeName>
        <fullName evidence="5">tRNA pseudouridine(55) synthase</fullName>
        <shortName evidence="5">Psi55 synthase</shortName>
    </alternativeName>
    <alternativeName>
        <fullName evidence="5">tRNA pseudouridylate synthase</fullName>
    </alternativeName>
    <alternativeName>
        <fullName evidence="5">tRNA-uridine isomerase</fullName>
    </alternativeName>
</protein>
<dbReference type="InterPro" id="IPR014780">
    <property type="entry name" value="tRNA_psdUridine_synth_TruB"/>
</dbReference>
<dbReference type="InterPro" id="IPR036974">
    <property type="entry name" value="PUA_sf"/>
</dbReference>
<dbReference type="Pfam" id="PF16198">
    <property type="entry name" value="TruB_C_2"/>
    <property type="match status" value="1"/>
</dbReference>
<dbReference type="InterPro" id="IPR015947">
    <property type="entry name" value="PUA-like_sf"/>
</dbReference>
<dbReference type="FunFam" id="2.30.130.10:FF:000012">
    <property type="entry name" value="tRNA pseudouridine synthase B"/>
    <property type="match status" value="1"/>
</dbReference>
<dbReference type="Gene3D" id="2.30.130.10">
    <property type="entry name" value="PUA domain"/>
    <property type="match status" value="1"/>
</dbReference>
<evidence type="ECO:0000259" key="6">
    <source>
        <dbReference type="Pfam" id="PF01509"/>
    </source>
</evidence>
<dbReference type="NCBIfam" id="TIGR00431">
    <property type="entry name" value="TruB"/>
    <property type="match status" value="1"/>
</dbReference>
<accession>A0A927C573</accession>
<dbReference type="CDD" id="cd02573">
    <property type="entry name" value="PseudoU_synth_EcTruB"/>
    <property type="match status" value="1"/>
</dbReference>
<dbReference type="Proteomes" id="UP000610558">
    <property type="component" value="Unassembled WGS sequence"/>
</dbReference>
<keyword evidence="4 5" id="KW-0413">Isomerase</keyword>